<sequence length="113" mass="13372">MSVSRVETLTAPSYHILPDLTYDFYPLEPTIRTDIMRVHYEKHHATYPEQCKCRREATVVKQTSEWGLVRLMPGVKTTLNHHLCESRSIRRNNRAENPVWHRRMRACLLLSVQ</sequence>
<dbReference type="GO" id="GO:0046872">
    <property type="term" value="F:metal ion binding"/>
    <property type="evidence" value="ECO:0007669"/>
    <property type="project" value="UniProtKB-KW"/>
</dbReference>
<evidence type="ECO:0000256" key="5">
    <source>
        <dbReference type="ARBA" id="ARBA00023002"/>
    </source>
</evidence>
<evidence type="ECO:0000256" key="7">
    <source>
        <dbReference type="ARBA" id="ARBA00049204"/>
    </source>
</evidence>
<dbReference type="WBParaSite" id="SSLN_0001577401-mRNA-1">
    <property type="protein sequence ID" value="SSLN_0001577401-mRNA-1"/>
    <property type="gene ID" value="SSLN_0001577401"/>
</dbReference>
<dbReference type="EMBL" id="UYSU01039690">
    <property type="protein sequence ID" value="VDM01592.1"/>
    <property type="molecule type" value="Genomic_DNA"/>
</dbReference>
<evidence type="ECO:0000256" key="3">
    <source>
        <dbReference type="ARBA" id="ARBA00012682"/>
    </source>
</evidence>
<dbReference type="EC" id="1.15.1.1" evidence="3"/>
<dbReference type="InterPro" id="IPR019831">
    <property type="entry name" value="Mn/Fe_SOD_N"/>
</dbReference>
<evidence type="ECO:0000256" key="4">
    <source>
        <dbReference type="ARBA" id="ARBA00022723"/>
    </source>
</evidence>
<comment type="similarity">
    <text evidence="2">Belongs to the iron/manganese superoxide dismutase family.</text>
</comment>
<evidence type="ECO:0000259" key="8">
    <source>
        <dbReference type="Pfam" id="PF00081"/>
    </source>
</evidence>
<accession>A0A183TFF8</accession>
<evidence type="ECO:0000313" key="10">
    <source>
        <dbReference type="Proteomes" id="UP000275846"/>
    </source>
</evidence>
<evidence type="ECO:0000256" key="1">
    <source>
        <dbReference type="ARBA" id="ARBA00002170"/>
    </source>
</evidence>
<gene>
    <name evidence="9" type="ORF">SSLN_LOCUS15206</name>
</gene>
<dbReference type="GO" id="GO:0004784">
    <property type="term" value="F:superoxide dismutase activity"/>
    <property type="evidence" value="ECO:0007669"/>
    <property type="project" value="UniProtKB-EC"/>
</dbReference>
<dbReference type="InterPro" id="IPR036324">
    <property type="entry name" value="Mn/Fe_SOD_N_sf"/>
</dbReference>
<protein>
    <recommendedName>
        <fullName evidence="3">superoxide dismutase</fullName>
        <ecNumber evidence="3">1.15.1.1</ecNumber>
    </recommendedName>
</protein>
<dbReference type="SUPFAM" id="SSF46609">
    <property type="entry name" value="Fe,Mn superoxide dismutase (SOD), N-terminal domain"/>
    <property type="match status" value="1"/>
</dbReference>
<comment type="catalytic activity">
    <reaction evidence="7">
        <text>2 superoxide + 2 H(+) = H2O2 + O2</text>
        <dbReference type="Rhea" id="RHEA:20696"/>
        <dbReference type="ChEBI" id="CHEBI:15378"/>
        <dbReference type="ChEBI" id="CHEBI:15379"/>
        <dbReference type="ChEBI" id="CHEBI:16240"/>
        <dbReference type="ChEBI" id="CHEBI:18421"/>
        <dbReference type="EC" id="1.15.1.1"/>
    </reaction>
</comment>
<evidence type="ECO:0000256" key="2">
    <source>
        <dbReference type="ARBA" id="ARBA00008714"/>
    </source>
</evidence>
<evidence type="ECO:0000313" key="9">
    <source>
        <dbReference type="EMBL" id="VDM01592.1"/>
    </source>
</evidence>
<reference evidence="9 10" key="2">
    <citation type="submission" date="2018-11" db="EMBL/GenBank/DDBJ databases">
        <authorList>
            <consortium name="Pathogen Informatics"/>
        </authorList>
    </citation>
    <scope>NUCLEOTIDE SEQUENCE [LARGE SCALE GENOMIC DNA]</scope>
    <source>
        <strain evidence="9 10">NST_G2</strain>
    </source>
</reference>
<dbReference type="OrthoDB" id="239262at2759"/>
<dbReference type="STRING" id="70667.A0A183TFF8"/>
<comment type="function">
    <text evidence="1">Destroys superoxide anion radicals which are normally produced within the cells and which are toxic to biological systems.</text>
</comment>
<reference evidence="11" key="1">
    <citation type="submission" date="2016-06" db="UniProtKB">
        <authorList>
            <consortium name="WormBaseParasite"/>
        </authorList>
    </citation>
    <scope>IDENTIFICATION</scope>
</reference>
<keyword evidence="6" id="KW-0464">Manganese</keyword>
<keyword evidence="10" id="KW-1185">Reference proteome</keyword>
<dbReference type="AlphaFoldDB" id="A0A183TFF8"/>
<keyword evidence="4" id="KW-0479">Metal-binding</keyword>
<dbReference type="Proteomes" id="UP000275846">
    <property type="component" value="Unassembled WGS sequence"/>
</dbReference>
<evidence type="ECO:0000256" key="6">
    <source>
        <dbReference type="ARBA" id="ARBA00023211"/>
    </source>
</evidence>
<dbReference type="Pfam" id="PF00081">
    <property type="entry name" value="Sod_Fe_N"/>
    <property type="match status" value="1"/>
</dbReference>
<proteinExistence type="inferred from homology"/>
<feature type="domain" description="Manganese/iron superoxide dismutase N-terminal" evidence="8">
    <location>
        <begin position="15"/>
        <end position="50"/>
    </location>
</feature>
<organism evidence="11">
    <name type="scientific">Schistocephalus solidus</name>
    <name type="common">Tapeworm</name>
    <dbReference type="NCBI Taxonomy" id="70667"/>
    <lineage>
        <taxon>Eukaryota</taxon>
        <taxon>Metazoa</taxon>
        <taxon>Spiralia</taxon>
        <taxon>Lophotrochozoa</taxon>
        <taxon>Platyhelminthes</taxon>
        <taxon>Cestoda</taxon>
        <taxon>Eucestoda</taxon>
        <taxon>Diphyllobothriidea</taxon>
        <taxon>Diphyllobothriidae</taxon>
        <taxon>Schistocephalus</taxon>
    </lineage>
</organism>
<evidence type="ECO:0000313" key="11">
    <source>
        <dbReference type="WBParaSite" id="SSLN_0001577401-mRNA-1"/>
    </source>
</evidence>
<keyword evidence="5" id="KW-0560">Oxidoreductase</keyword>
<name>A0A183TFF8_SCHSO</name>